<evidence type="ECO:0000256" key="2">
    <source>
        <dbReference type="ARBA" id="ARBA00023163"/>
    </source>
</evidence>
<dbReference type="InterPro" id="IPR018060">
    <property type="entry name" value="HTH_AraC"/>
</dbReference>
<keyword evidence="1" id="KW-0805">Transcription regulation</keyword>
<accession>A0A0C2DCS1</accession>
<sequence length="261" mass="28562">MLYSSSICFVAQGAKWAHVGGVTYRYDPMNYLVVSLPLPVEVEIPEATPEKPLLGLVLQVDVAEVGQLLLEMEEADAQIGRHAQPGIYVSPIHPELADAITRLTKASIDRARARVLGPGAMREVLFHMLRGDQGEQLRQLALKAGAGRGIARAVRHLQDHFDQPTDVDSLARMVGMSASTLHRNFKDVTALTPIQYLKTIRLHRARVLMLSAGLGASEAAFRVGYQSQSQFGREFKRLFGATPTQVVREVQASSPEARAGT</sequence>
<evidence type="ECO:0000313" key="5">
    <source>
        <dbReference type="Proteomes" id="UP000031599"/>
    </source>
</evidence>
<dbReference type="Gene3D" id="1.10.10.60">
    <property type="entry name" value="Homeodomain-like"/>
    <property type="match status" value="2"/>
</dbReference>
<evidence type="ECO:0000256" key="1">
    <source>
        <dbReference type="ARBA" id="ARBA00023015"/>
    </source>
</evidence>
<dbReference type="InterPro" id="IPR009594">
    <property type="entry name" value="Tscrpt_reg_HTH_AraC_N"/>
</dbReference>
<dbReference type="InterPro" id="IPR009057">
    <property type="entry name" value="Homeodomain-like_sf"/>
</dbReference>
<dbReference type="Proteomes" id="UP000031599">
    <property type="component" value="Unassembled WGS sequence"/>
</dbReference>
<name>A0A0C2DCS1_9BACT</name>
<dbReference type="PANTHER" id="PTHR43436:SF2">
    <property type="entry name" value="ARAC_XYLS FAMILY TRANSCRIPTIONAL REGULATOR"/>
    <property type="match status" value="1"/>
</dbReference>
<dbReference type="AlphaFoldDB" id="A0A0C2DCS1"/>
<dbReference type="GO" id="GO:0003700">
    <property type="term" value="F:DNA-binding transcription factor activity"/>
    <property type="evidence" value="ECO:0007669"/>
    <property type="project" value="InterPro"/>
</dbReference>
<evidence type="ECO:0000259" key="3">
    <source>
        <dbReference type="PROSITE" id="PS01124"/>
    </source>
</evidence>
<dbReference type="SUPFAM" id="SSF46689">
    <property type="entry name" value="Homeodomain-like"/>
    <property type="match status" value="2"/>
</dbReference>
<comment type="caution">
    <text evidence="4">The sequence shown here is derived from an EMBL/GenBank/DDBJ whole genome shotgun (WGS) entry which is preliminary data.</text>
</comment>
<dbReference type="Pfam" id="PF12833">
    <property type="entry name" value="HTH_18"/>
    <property type="match status" value="1"/>
</dbReference>
<feature type="domain" description="HTH araC/xylS-type" evidence="3">
    <location>
        <begin position="151"/>
        <end position="249"/>
    </location>
</feature>
<dbReference type="GO" id="GO:0043565">
    <property type="term" value="F:sequence-specific DNA binding"/>
    <property type="evidence" value="ECO:0007669"/>
    <property type="project" value="InterPro"/>
</dbReference>
<proteinExistence type="predicted"/>
<dbReference type="Pfam" id="PF06719">
    <property type="entry name" value="AraC_N"/>
    <property type="match status" value="1"/>
</dbReference>
<gene>
    <name evidence="4" type="ORF">DB30_03223</name>
</gene>
<organism evidence="4 5">
    <name type="scientific">Enhygromyxa salina</name>
    <dbReference type="NCBI Taxonomy" id="215803"/>
    <lineage>
        <taxon>Bacteria</taxon>
        <taxon>Pseudomonadati</taxon>
        <taxon>Myxococcota</taxon>
        <taxon>Polyangia</taxon>
        <taxon>Nannocystales</taxon>
        <taxon>Nannocystaceae</taxon>
        <taxon>Enhygromyxa</taxon>
    </lineage>
</organism>
<dbReference type="PROSITE" id="PS01124">
    <property type="entry name" value="HTH_ARAC_FAMILY_2"/>
    <property type="match status" value="1"/>
</dbReference>
<dbReference type="SMART" id="SM00342">
    <property type="entry name" value="HTH_ARAC"/>
    <property type="match status" value="1"/>
</dbReference>
<protein>
    <submittedName>
        <fullName evidence="4">Transcriptional regulator, AraC family protein</fullName>
    </submittedName>
</protein>
<reference evidence="4 5" key="1">
    <citation type="submission" date="2014-12" db="EMBL/GenBank/DDBJ databases">
        <title>Genome assembly of Enhygromyxa salina DSM 15201.</title>
        <authorList>
            <person name="Sharma G."/>
            <person name="Subramanian S."/>
        </authorList>
    </citation>
    <scope>NUCLEOTIDE SEQUENCE [LARGE SCALE GENOMIC DNA]</scope>
    <source>
        <strain evidence="4 5">DSM 15201</strain>
    </source>
</reference>
<evidence type="ECO:0000313" key="4">
    <source>
        <dbReference type="EMBL" id="KIG17522.1"/>
    </source>
</evidence>
<dbReference type="EMBL" id="JMCC02000023">
    <property type="protein sequence ID" value="KIG17522.1"/>
    <property type="molecule type" value="Genomic_DNA"/>
</dbReference>
<keyword evidence="2" id="KW-0804">Transcription</keyword>
<dbReference type="PANTHER" id="PTHR43436">
    <property type="entry name" value="ARAC-FAMILY TRANSCRIPTIONAL REGULATOR"/>
    <property type="match status" value="1"/>
</dbReference>